<evidence type="ECO:0000256" key="1">
    <source>
        <dbReference type="ARBA" id="ARBA00004273"/>
    </source>
</evidence>
<keyword evidence="3" id="KW-0999">Mitochondrion inner membrane</keyword>
<evidence type="ECO:0000256" key="5">
    <source>
        <dbReference type="ARBA" id="ARBA00023128"/>
    </source>
</evidence>
<evidence type="ECO:0000259" key="8">
    <source>
        <dbReference type="SMART" id="SM00978"/>
    </source>
</evidence>
<evidence type="ECO:0000256" key="2">
    <source>
        <dbReference type="ARBA" id="ARBA00009597"/>
    </source>
</evidence>
<feature type="region of interest" description="Disordered" evidence="7">
    <location>
        <begin position="36"/>
        <end position="96"/>
    </location>
</feature>
<dbReference type="GO" id="GO:0030150">
    <property type="term" value="P:protein import into mitochondrial matrix"/>
    <property type="evidence" value="ECO:0007669"/>
    <property type="project" value="TreeGrafter"/>
</dbReference>
<keyword evidence="5" id="KW-0496">Mitochondrion</keyword>
<dbReference type="SUPFAM" id="SSF54427">
    <property type="entry name" value="NTF2-like"/>
    <property type="match status" value="1"/>
</dbReference>
<dbReference type="InterPro" id="IPR039544">
    <property type="entry name" value="Tim44-like"/>
</dbReference>
<proteinExistence type="inferred from homology"/>
<dbReference type="EMBL" id="VWRR01000003">
    <property type="protein sequence ID" value="KAF6004359.1"/>
    <property type="molecule type" value="Genomic_DNA"/>
</dbReference>
<comment type="caution">
    <text evidence="9">The sequence shown here is derived from an EMBL/GenBank/DDBJ whole genome shotgun (WGS) entry which is preliminary data.</text>
</comment>
<dbReference type="Gene3D" id="3.10.450.240">
    <property type="match status" value="1"/>
</dbReference>
<gene>
    <name evidence="9" type="primary">TIMM44</name>
    <name evidence="9" type="ORF">F1559_000777</name>
</gene>
<name>A0A7J7INU6_9RHOD</name>
<feature type="region of interest" description="Disordered" evidence="7">
    <location>
        <begin position="127"/>
        <end position="187"/>
    </location>
</feature>
<dbReference type="Pfam" id="PF04280">
    <property type="entry name" value="Tim44"/>
    <property type="match status" value="1"/>
</dbReference>
<evidence type="ECO:0000256" key="7">
    <source>
        <dbReference type="SAM" id="MobiDB-lite"/>
    </source>
</evidence>
<dbReference type="Proteomes" id="UP000530660">
    <property type="component" value="Unassembled WGS sequence"/>
</dbReference>
<dbReference type="PANTHER" id="PTHR10721">
    <property type="entry name" value="MITOCHONDRIAL IMPORT INNER MEMBRANE TRANSLOCASE SUBUNIT TIM44"/>
    <property type="match status" value="1"/>
</dbReference>
<dbReference type="GO" id="GO:0005743">
    <property type="term" value="C:mitochondrial inner membrane"/>
    <property type="evidence" value="ECO:0007669"/>
    <property type="project" value="UniProtKB-SubCell"/>
</dbReference>
<comment type="subcellular location">
    <subcellularLocation>
        <location evidence="1">Mitochondrion inner membrane</location>
    </subcellularLocation>
</comment>
<evidence type="ECO:0000313" key="10">
    <source>
        <dbReference type="Proteomes" id="UP000530660"/>
    </source>
</evidence>
<feature type="compositionally biased region" description="Low complexity" evidence="7">
    <location>
        <begin position="148"/>
        <end position="157"/>
    </location>
</feature>
<keyword evidence="6" id="KW-0472">Membrane</keyword>
<dbReference type="InterPro" id="IPR007379">
    <property type="entry name" value="Tim44-like_dom"/>
</dbReference>
<organism evidence="9 10">
    <name type="scientific">Cyanidiococcus yangmingshanensis</name>
    <dbReference type="NCBI Taxonomy" id="2690220"/>
    <lineage>
        <taxon>Eukaryota</taxon>
        <taxon>Rhodophyta</taxon>
        <taxon>Bangiophyceae</taxon>
        <taxon>Cyanidiales</taxon>
        <taxon>Cyanidiaceae</taxon>
        <taxon>Cyanidiococcus</taxon>
    </lineage>
</organism>
<evidence type="ECO:0000256" key="6">
    <source>
        <dbReference type="ARBA" id="ARBA00023136"/>
    </source>
</evidence>
<keyword evidence="4" id="KW-0809">Transit peptide</keyword>
<dbReference type="OrthoDB" id="10265990at2759"/>
<evidence type="ECO:0000256" key="4">
    <source>
        <dbReference type="ARBA" id="ARBA00022946"/>
    </source>
</evidence>
<comment type="similarity">
    <text evidence="2">Belongs to the Tim44 family.</text>
</comment>
<dbReference type="AlphaFoldDB" id="A0A7J7INU6"/>
<feature type="compositionally biased region" description="Polar residues" evidence="7">
    <location>
        <begin position="41"/>
        <end position="55"/>
    </location>
</feature>
<protein>
    <submittedName>
        <fullName evidence="9">Translocase of inner mitochondrial membrane 44</fullName>
    </submittedName>
</protein>
<dbReference type="GO" id="GO:0051087">
    <property type="term" value="F:protein-folding chaperone binding"/>
    <property type="evidence" value="ECO:0007669"/>
    <property type="project" value="TreeGrafter"/>
</dbReference>
<feature type="compositionally biased region" description="Polar residues" evidence="7">
    <location>
        <begin position="78"/>
        <end position="88"/>
    </location>
</feature>
<feature type="domain" description="Tim44-like" evidence="8">
    <location>
        <begin position="245"/>
        <end position="405"/>
    </location>
</feature>
<dbReference type="SMART" id="SM00978">
    <property type="entry name" value="Tim44"/>
    <property type="match status" value="1"/>
</dbReference>
<accession>A0A7J7INU6</accession>
<evidence type="ECO:0000313" key="9">
    <source>
        <dbReference type="EMBL" id="KAF6004359.1"/>
    </source>
</evidence>
<dbReference type="PANTHER" id="PTHR10721:SF1">
    <property type="entry name" value="MITOCHONDRIAL IMPORT INNER MEMBRANE TRANSLOCASE SUBUNIT TIM44"/>
    <property type="match status" value="1"/>
</dbReference>
<sequence length="412" mass="45848">MWVGRLVGERVSSLPWRRALVNRFIEPGHRWKRLVRPSSAAGETTTTVASRNQGAASRGSAVSGEDAAHPPADAHAVQRSTATESEQAVQHYRPGDRRPGWAGFFRGLFGGTQAAVEDTMAAEARRRGWADAAETSISNSRRPKATVRSRSSTSPSREVSHGASAALVPQERTRSRDSDTEDESSTSASYASVLDRIFSRFTGSPFMRSVLDAKERVSERLDESDHPVVNAFRALHDRLFAENEMAQVLRAIRTIDHTFTISQFIAHMENQMIPTVLQAYLTGDLEILRTYCTEEAFAMMSASIHERRLSGIVMDPRILNLDQVELVTGRFLDEEPVLIVQFTTQQIHCLRNQQGEVIEGAPDDIRAVYYVWALCRAAPLETDPESSHDSEKPNAPNWHLMEMVVRGAHATI</sequence>
<evidence type="ECO:0000256" key="3">
    <source>
        <dbReference type="ARBA" id="ARBA00022792"/>
    </source>
</evidence>
<dbReference type="InterPro" id="IPR032710">
    <property type="entry name" value="NTF2-like_dom_sf"/>
</dbReference>
<keyword evidence="10" id="KW-1185">Reference proteome</keyword>
<reference evidence="9 10" key="1">
    <citation type="journal article" date="2020" name="J. Phycol.">
        <title>Comparative genome analysis reveals Cyanidiococcus gen. nov., a new extremophilic red algal genus sister to Cyanidioschyzon (Cyanidioschyzonaceae, Rhodophyta).</title>
        <authorList>
            <person name="Liu S.-L."/>
            <person name="Chiang Y.-R."/>
            <person name="Yoon H.S."/>
            <person name="Fu H.-Y."/>
        </authorList>
    </citation>
    <scope>NUCLEOTIDE SEQUENCE [LARGE SCALE GENOMIC DNA]</scope>
    <source>
        <strain evidence="9 10">THAL066</strain>
    </source>
</reference>